<dbReference type="Pfam" id="PF12796">
    <property type="entry name" value="Ank_2"/>
    <property type="match status" value="1"/>
</dbReference>
<protein>
    <recommendedName>
        <fullName evidence="6">Ankyrin</fullName>
    </recommendedName>
</protein>
<keyword evidence="2 3" id="KW-0040">ANK repeat</keyword>
<organism evidence="4 5">
    <name type="scientific">Bemisia tabaci</name>
    <name type="common">Sweetpotato whitefly</name>
    <name type="synonym">Aleurodes tabaci</name>
    <dbReference type="NCBI Taxonomy" id="7038"/>
    <lineage>
        <taxon>Eukaryota</taxon>
        <taxon>Metazoa</taxon>
        <taxon>Ecdysozoa</taxon>
        <taxon>Arthropoda</taxon>
        <taxon>Hexapoda</taxon>
        <taxon>Insecta</taxon>
        <taxon>Pterygota</taxon>
        <taxon>Neoptera</taxon>
        <taxon>Paraneoptera</taxon>
        <taxon>Hemiptera</taxon>
        <taxon>Sternorrhyncha</taxon>
        <taxon>Aleyrodoidea</taxon>
        <taxon>Aleyrodidae</taxon>
        <taxon>Aleyrodinae</taxon>
        <taxon>Bemisia</taxon>
    </lineage>
</organism>
<evidence type="ECO:0000313" key="5">
    <source>
        <dbReference type="Proteomes" id="UP001152759"/>
    </source>
</evidence>
<dbReference type="PROSITE" id="PS50088">
    <property type="entry name" value="ANK_REPEAT"/>
    <property type="match status" value="1"/>
</dbReference>
<evidence type="ECO:0000256" key="1">
    <source>
        <dbReference type="ARBA" id="ARBA00022737"/>
    </source>
</evidence>
<evidence type="ECO:0000313" key="4">
    <source>
        <dbReference type="EMBL" id="CAH0388765.1"/>
    </source>
</evidence>
<gene>
    <name evidence="4" type="ORF">BEMITA_LOCUS7656</name>
</gene>
<evidence type="ECO:0008006" key="6">
    <source>
        <dbReference type="Google" id="ProtNLM"/>
    </source>
</evidence>
<keyword evidence="5" id="KW-1185">Reference proteome</keyword>
<reference evidence="4" key="1">
    <citation type="submission" date="2021-12" db="EMBL/GenBank/DDBJ databases">
        <authorList>
            <person name="King R."/>
        </authorList>
    </citation>
    <scope>NUCLEOTIDE SEQUENCE</scope>
</reference>
<dbReference type="SMART" id="SM00248">
    <property type="entry name" value="ANK"/>
    <property type="match status" value="3"/>
</dbReference>
<name>A0A9P0F260_BEMTA</name>
<dbReference type="SUPFAM" id="SSF48403">
    <property type="entry name" value="Ankyrin repeat"/>
    <property type="match status" value="1"/>
</dbReference>
<dbReference type="PROSITE" id="PS50297">
    <property type="entry name" value="ANK_REP_REGION"/>
    <property type="match status" value="1"/>
</dbReference>
<sequence>MKLSLMANNRDKNGYLQPPTALAIKLARRNDRYKFLLEDLRFPFRRGNRRNGGAREPRGMDETQPLWVDTKTSADELIITRPDGDLPDVTFPALSDDANVKILRKLVSHGPNIEHRHREGGTLLHWAVRSRDERTVALLLARDSRVAVDARTRDGRTPLRLAVDTYTWSPDIIRGLLDRGADVNAADAKGVTPFLVALRMHGVTDVPHWLIEKGADVTARGALELAAEADPRYLARILDNLDLATNRGSFLELFRSGGQEAVRMLFDHGFTLAPEDAKDIELLHAALRLNQRRVVEDLVSWGAIAMAPPGVTRDLLARAIDSANLTAIEWLFGIDEGLSSGFALEKAIVARNASVVETVLRVGDLRLAGVFEGVALESLEDLEVEDADELREVICRHVVLVATAGLEINQGCPQYRKDELPEWVSESVPASFLVECVAEVAFLRTLRVGDSSATFYDVLNASSAGMARLLKDPVVRGTLESRSFATEFPRFWPLVDARVRSGGRRRDLVDRGVEGFGSLAPQCHRLPFHLRERIFGYLRNHELLVLIEACRLGKGENDTDPR</sequence>
<dbReference type="PANTHER" id="PTHR24198:SF165">
    <property type="entry name" value="ANKYRIN REPEAT-CONTAINING PROTEIN-RELATED"/>
    <property type="match status" value="1"/>
</dbReference>
<evidence type="ECO:0000256" key="3">
    <source>
        <dbReference type="PROSITE-ProRule" id="PRU00023"/>
    </source>
</evidence>
<dbReference type="AlphaFoldDB" id="A0A9P0F260"/>
<keyword evidence="1" id="KW-0677">Repeat</keyword>
<dbReference type="InterPro" id="IPR036770">
    <property type="entry name" value="Ankyrin_rpt-contain_sf"/>
</dbReference>
<accession>A0A9P0F260</accession>
<evidence type="ECO:0000256" key="2">
    <source>
        <dbReference type="ARBA" id="ARBA00023043"/>
    </source>
</evidence>
<proteinExistence type="predicted"/>
<dbReference type="EMBL" id="OU963865">
    <property type="protein sequence ID" value="CAH0388765.1"/>
    <property type="molecule type" value="Genomic_DNA"/>
</dbReference>
<dbReference type="Proteomes" id="UP001152759">
    <property type="component" value="Chromosome 4"/>
</dbReference>
<feature type="repeat" description="ANK" evidence="3">
    <location>
        <begin position="154"/>
        <end position="188"/>
    </location>
</feature>
<dbReference type="InterPro" id="IPR002110">
    <property type="entry name" value="Ankyrin_rpt"/>
</dbReference>
<dbReference type="PANTHER" id="PTHR24198">
    <property type="entry name" value="ANKYRIN REPEAT AND PROTEIN KINASE DOMAIN-CONTAINING PROTEIN"/>
    <property type="match status" value="1"/>
</dbReference>
<dbReference type="Gene3D" id="1.25.40.20">
    <property type="entry name" value="Ankyrin repeat-containing domain"/>
    <property type="match status" value="1"/>
</dbReference>